<feature type="transmembrane region" description="Helical" evidence="7">
    <location>
        <begin position="109"/>
        <end position="128"/>
    </location>
</feature>
<keyword evidence="4 7" id="KW-0812">Transmembrane</keyword>
<evidence type="ECO:0000256" key="6">
    <source>
        <dbReference type="ARBA" id="ARBA00023136"/>
    </source>
</evidence>
<dbReference type="InterPro" id="IPR007140">
    <property type="entry name" value="DUF350"/>
</dbReference>
<protein>
    <submittedName>
        <fullName evidence="9">DUF350 domain-containing protein</fullName>
    </submittedName>
</protein>
<gene>
    <name evidence="9" type="ORF">EpCFBP13511_15010</name>
    <name evidence="8" type="ORF">IFT93_14475</name>
</gene>
<evidence type="ECO:0000313" key="9">
    <source>
        <dbReference type="EMBL" id="TKJ88831.1"/>
    </source>
</evidence>
<dbReference type="KEGG" id="epe:CI789_21245"/>
<dbReference type="AlphaFoldDB" id="A0A3S7TGB9"/>
<sequence>MATLHLLLAFGSYFFTSCAMVLIFLFIYTRITPHNEWRLIKENNLAAALGFIGALLGYIIPLASVAINSVNLLDYVIWGAVALVVQLLVFGLARIYLPKISQHIEDNHLAVGLFLGGVSLGGGIINAACMTY</sequence>
<feature type="transmembrane region" description="Helical" evidence="7">
    <location>
        <begin position="48"/>
        <end position="69"/>
    </location>
</feature>
<evidence type="ECO:0000256" key="7">
    <source>
        <dbReference type="SAM" id="Phobius"/>
    </source>
</evidence>
<dbReference type="RefSeq" id="WP_062744536.1">
    <property type="nucleotide sequence ID" value="NZ_CP022725.1"/>
</dbReference>
<dbReference type="STRING" id="1219360.GCA_001571305_01983"/>
<keyword evidence="5 7" id="KW-1133">Transmembrane helix</keyword>
<comment type="subcellular location">
    <subcellularLocation>
        <location evidence="1">Cell membrane</location>
        <topology evidence="1">Multi-pass membrane protein</topology>
    </subcellularLocation>
</comment>
<evidence type="ECO:0000256" key="2">
    <source>
        <dbReference type="ARBA" id="ARBA00005779"/>
    </source>
</evidence>
<evidence type="ECO:0000313" key="8">
    <source>
        <dbReference type="EMBL" id="MBD8107605.1"/>
    </source>
</evidence>
<comment type="caution">
    <text evidence="9">The sequence shown here is derived from an EMBL/GenBank/DDBJ whole genome shotgun (WGS) entry which is preliminary data.</text>
</comment>
<feature type="transmembrane region" description="Helical" evidence="7">
    <location>
        <begin position="75"/>
        <end position="97"/>
    </location>
</feature>
<dbReference type="GO" id="GO:0005886">
    <property type="term" value="C:plasma membrane"/>
    <property type="evidence" value="ECO:0007669"/>
    <property type="project" value="UniProtKB-SubCell"/>
</dbReference>
<reference evidence="9 10" key="1">
    <citation type="journal article" date="2019" name="Sci. Rep.">
        <title>Differences in resource use lead to coexistence of seed-transmitted microbial populations.</title>
        <authorList>
            <person name="Torres-Cortes G."/>
            <person name="Garcia B.J."/>
            <person name="Compant S."/>
            <person name="Rezki S."/>
            <person name="Jones P."/>
            <person name="Preveaux A."/>
            <person name="Briand M."/>
            <person name="Roulet A."/>
            <person name="Bouchez O."/>
            <person name="Jacobson D."/>
            <person name="Barret M."/>
        </authorList>
    </citation>
    <scope>NUCLEOTIDE SEQUENCE [LARGE SCALE GENOMIC DNA]</scope>
    <source>
        <strain evidence="9 10">CFBP13511</strain>
    </source>
</reference>
<reference evidence="8 11" key="2">
    <citation type="journal article" date="2020" name="FEMS Microbiol. Ecol.">
        <title>Temporal dynamics of bacterial communities during seed development and maturation.</title>
        <authorList>
            <person name="Chesneau G."/>
            <person name="Torres-Cortes G."/>
            <person name="Briand M."/>
            <person name="Darrasse A."/>
            <person name="Preveaux A."/>
            <person name="Marais C."/>
            <person name="Jacques M.A."/>
            <person name="Shade A."/>
            <person name="Barret M."/>
        </authorList>
    </citation>
    <scope>NUCLEOTIDE SEQUENCE [LARGE SCALE GENOMIC DNA]</scope>
    <source>
        <strain evidence="8 11">CFBP13732</strain>
    </source>
</reference>
<dbReference type="EMBL" id="JACYNN010000010">
    <property type="protein sequence ID" value="MBD8107605.1"/>
    <property type="molecule type" value="Genomic_DNA"/>
</dbReference>
<dbReference type="Proteomes" id="UP000306393">
    <property type="component" value="Unassembled WGS sequence"/>
</dbReference>
<dbReference type="Pfam" id="PF03994">
    <property type="entry name" value="DUF350"/>
    <property type="match status" value="1"/>
</dbReference>
<evidence type="ECO:0000256" key="4">
    <source>
        <dbReference type="ARBA" id="ARBA00022692"/>
    </source>
</evidence>
<dbReference type="PANTHER" id="PTHR40043">
    <property type="entry name" value="UPF0719 INNER MEMBRANE PROTEIN YJFL"/>
    <property type="match status" value="1"/>
</dbReference>
<evidence type="ECO:0000256" key="3">
    <source>
        <dbReference type="ARBA" id="ARBA00022475"/>
    </source>
</evidence>
<evidence type="ECO:0000256" key="1">
    <source>
        <dbReference type="ARBA" id="ARBA00004651"/>
    </source>
</evidence>
<accession>A0A3S7TGB9</accession>
<organism evidence="9 10">
    <name type="scientific">Erwinia persicina</name>
    <dbReference type="NCBI Taxonomy" id="55211"/>
    <lineage>
        <taxon>Bacteria</taxon>
        <taxon>Pseudomonadati</taxon>
        <taxon>Pseudomonadota</taxon>
        <taxon>Gammaproteobacteria</taxon>
        <taxon>Enterobacterales</taxon>
        <taxon>Erwiniaceae</taxon>
        <taxon>Erwinia</taxon>
    </lineage>
</organism>
<dbReference type="OrthoDB" id="5573330at2"/>
<dbReference type="GeneID" id="67475053"/>
<evidence type="ECO:0000313" key="11">
    <source>
        <dbReference type="Proteomes" id="UP000661012"/>
    </source>
</evidence>
<comment type="similarity">
    <text evidence="2">Belongs to the UPF0719 family.</text>
</comment>
<keyword evidence="6 7" id="KW-0472">Membrane</keyword>
<dbReference type="Proteomes" id="UP000661012">
    <property type="component" value="Unassembled WGS sequence"/>
</dbReference>
<feature type="transmembrane region" description="Helical" evidence="7">
    <location>
        <begin position="6"/>
        <end position="28"/>
    </location>
</feature>
<keyword evidence="3" id="KW-1003">Cell membrane</keyword>
<name>A0A3S7TGB9_9GAMM</name>
<evidence type="ECO:0000313" key="10">
    <source>
        <dbReference type="Proteomes" id="UP000306393"/>
    </source>
</evidence>
<keyword evidence="11" id="KW-1185">Reference proteome</keyword>
<dbReference type="PANTHER" id="PTHR40043:SF1">
    <property type="entry name" value="UPF0719 INNER MEMBRANE PROTEIN YJFL"/>
    <property type="match status" value="1"/>
</dbReference>
<dbReference type="EMBL" id="QGAC01000014">
    <property type="protein sequence ID" value="TKJ88831.1"/>
    <property type="molecule type" value="Genomic_DNA"/>
</dbReference>
<proteinExistence type="inferred from homology"/>
<evidence type="ECO:0000256" key="5">
    <source>
        <dbReference type="ARBA" id="ARBA00022989"/>
    </source>
</evidence>